<sequence length="141" mass="15669">MLDSRSALPILGHMHLVTFITSSITSIITFVTTSSRPEEMAAVVRPDASSSQPMSCPRTRIDSPSTDLPAKDALPVPPGLDRKPTQPEQLEKEEEEEEEELWRSAISPVSWIPSSNQGTLSERSYNTEQSNIFTQPPHKRP</sequence>
<reference evidence="3 4" key="1">
    <citation type="submission" date="2017-04" db="EMBL/GenBank/DDBJ databases">
        <title>Draft genome sequence of Marssonina coronaria NL1: causal agent of apple blotch.</title>
        <authorList>
            <person name="Cheng Q."/>
        </authorList>
    </citation>
    <scope>NUCLEOTIDE SEQUENCE [LARGE SCALE GENOMIC DNA]</scope>
    <source>
        <strain evidence="3 4">NL1</strain>
    </source>
</reference>
<accession>A0A218YSJ1</accession>
<feature type="region of interest" description="Disordered" evidence="1">
    <location>
        <begin position="43"/>
        <end position="141"/>
    </location>
</feature>
<name>A0A218YSJ1_9HELO</name>
<evidence type="ECO:0000256" key="1">
    <source>
        <dbReference type="SAM" id="MobiDB-lite"/>
    </source>
</evidence>
<dbReference type="AlphaFoldDB" id="A0A218YSJ1"/>
<feature type="transmembrane region" description="Helical" evidence="2">
    <location>
        <begin position="12"/>
        <end position="31"/>
    </location>
</feature>
<feature type="compositionally biased region" description="Polar residues" evidence="1">
    <location>
        <begin position="112"/>
        <end position="134"/>
    </location>
</feature>
<comment type="caution">
    <text evidence="3">The sequence shown here is derived from an EMBL/GenBank/DDBJ whole genome shotgun (WGS) entry which is preliminary data.</text>
</comment>
<organism evidence="3 4">
    <name type="scientific">Diplocarpon coronariae</name>
    <dbReference type="NCBI Taxonomy" id="2795749"/>
    <lineage>
        <taxon>Eukaryota</taxon>
        <taxon>Fungi</taxon>
        <taxon>Dikarya</taxon>
        <taxon>Ascomycota</taxon>
        <taxon>Pezizomycotina</taxon>
        <taxon>Leotiomycetes</taxon>
        <taxon>Helotiales</taxon>
        <taxon>Drepanopezizaceae</taxon>
        <taxon>Diplocarpon</taxon>
    </lineage>
</organism>
<keyword evidence="2" id="KW-1133">Transmembrane helix</keyword>
<protein>
    <submittedName>
        <fullName evidence="3">Uncharacterized protein</fullName>
    </submittedName>
</protein>
<dbReference type="Proteomes" id="UP000242519">
    <property type="component" value="Unassembled WGS sequence"/>
</dbReference>
<dbReference type="EMBL" id="MZNU01000414">
    <property type="protein sequence ID" value="OWO98013.1"/>
    <property type="molecule type" value="Genomic_DNA"/>
</dbReference>
<evidence type="ECO:0000256" key="2">
    <source>
        <dbReference type="SAM" id="Phobius"/>
    </source>
</evidence>
<gene>
    <name evidence="3" type="ORF">B2J93_8238</name>
</gene>
<keyword evidence="4" id="KW-1185">Reference proteome</keyword>
<dbReference type="InParanoid" id="A0A218YSJ1"/>
<keyword evidence="2" id="KW-0472">Membrane</keyword>
<evidence type="ECO:0000313" key="3">
    <source>
        <dbReference type="EMBL" id="OWO98013.1"/>
    </source>
</evidence>
<keyword evidence="2" id="KW-0812">Transmembrane</keyword>
<evidence type="ECO:0000313" key="4">
    <source>
        <dbReference type="Proteomes" id="UP000242519"/>
    </source>
</evidence>
<proteinExistence type="predicted"/>
<feature type="compositionally biased region" description="Acidic residues" evidence="1">
    <location>
        <begin position="91"/>
        <end position="100"/>
    </location>
</feature>